<dbReference type="InterPro" id="IPR014756">
    <property type="entry name" value="Ig_E-set"/>
</dbReference>
<feature type="chain" id="PRO_5039274245" evidence="7">
    <location>
        <begin position="28"/>
        <end position="203"/>
    </location>
</feature>
<evidence type="ECO:0000256" key="4">
    <source>
        <dbReference type="ARBA" id="ARBA00023008"/>
    </source>
</evidence>
<evidence type="ECO:0000256" key="1">
    <source>
        <dbReference type="ARBA" id="ARBA00004196"/>
    </source>
</evidence>
<protein>
    <submittedName>
        <fullName evidence="9">Copper resistance protein CopC</fullName>
    </submittedName>
</protein>
<proteinExistence type="predicted"/>
<comment type="subcellular location">
    <subcellularLocation>
        <location evidence="1">Cell envelope</location>
    </subcellularLocation>
</comment>
<keyword evidence="2" id="KW-0479">Metal-binding</keyword>
<dbReference type="RefSeq" id="WP_111869889.1">
    <property type="nucleotide sequence ID" value="NZ_QLYX01000010.1"/>
</dbReference>
<name>A0A365H2E5_9ACTN</name>
<keyword evidence="4" id="KW-0186">Copper</keyword>
<accession>A0A365H2E5</accession>
<feature type="region of interest" description="Disordered" evidence="5">
    <location>
        <begin position="120"/>
        <end position="169"/>
    </location>
</feature>
<gene>
    <name evidence="9" type="ORF">DPM19_22170</name>
</gene>
<dbReference type="GO" id="GO:0005886">
    <property type="term" value="C:plasma membrane"/>
    <property type="evidence" value="ECO:0007669"/>
    <property type="project" value="TreeGrafter"/>
</dbReference>
<evidence type="ECO:0000313" key="10">
    <source>
        <dbReference type="Proteomes" id="UP000251891"/>
    </source>
</evidence>
<dbReference type="PANTHER" id="PTHR34820">
    <property type="entry name" value="INNER MEMBRANE PROTEIN YEBZ"/>
    <property type="match status" value="1"/>
</dbReference>
<evidence type="ECO:0000259" key="8">
    <source>
        <dbReference type="Pfam" id="PF04234"/>
    </source>
</evidence>
<comment type="caution">
    <text evidence="9">The sequence shown here is derived from an EMBL/GenBank/DDBJ whole genome shotgun (WGS) entry which is preliminary data.</text>
</comment>
<feature type="domain" description="CopC" evidence="8">
    <location>
        <begin position="33"/>
        <end position="123"/>
    </location>
</feature>
<dbReference type="EMBL" id="QLYX01000010">
    <property type="protein sequence ID" value="RAY13196.1"/>
    <property type="molecule type" value="Genomic_DNA"/>
</dbReference>
<dbReference type="OrthoDB" id="5242236at2"/>
<dbReference type="GO" id="GO:0046688">
    <property type="term" value="P:response to copper ion"/>
    <property type="evidence" value="ECO:0007669"/>
    <property type="project" value="InterPro"/>
</dbReference>
<dbReference type="Pfam" id="PF04234">
    <property type="entry name" value="CopC"/>
    <property type="match status" value="1"/>
</dbReference>
<evidence type="ECO:0000313" key="9">
    <source>
        <dbReference type="EMBL" id="RAY13196.1"/>
    </source>
</evidence>
<feature type="signal peptide" evidence="7">
    <location>
        <begin position="1"/>
        <end position="27"/>
    </location>
</feature>
<feature type="transmembrane region" description="Helical" evidence="6">
    <location>
        <begin position="173"/>
        <end position="192"/>
    </location>
</feature>
<organism evidence="9 10">
    <name type="scientific">Actinomadura craniellae</name>
    <dbReference type="NCBI Taxonomy" id="2231787"/>
    <lineage>
        <taxon>Bacteria</taxon>
        <taxon>Bacillati</taxon>
        <taxon>Actinomycetota</taxon>
        <taxon>Actinomycetes</taxon>
        <taxon>Streptosporangiales</taxon>
        <taxon>Thermomonosporaceae</taxon>
        <taxon>Actinomadura</taxon>
    </lineage>
</organism>
<feature type="compositionally biased region" description="Low complexity" evidence="5">
    <location>
        <begin position="128"/>
        <end position="143"/>
    </location>
</feature>
<evidence type="ECO:0000256" key="2">
    <source>
        <dbReference type="ARBA" id="ARBA00022723"/>
    </source>
</evidence>
<dbReference type="AlphaFoldDB" id="A0A365H2E5"/>
<dbReference type="GO" id="GO:0006825">
    <property type="term" value="P:copper ion transport"/>
    <property type="evidence" value="ECO:0007669"/>
    <property type="project" value="InterPro"/>
</dbReference>
<dbReference type="InterPro" id="IPR032694">
    <property type="entry name" value="CopC/D"/>
</dbReference>
<feature type="compositionally biased region" description="Low complexity" evidence="5">
    <location>
        <begin position="150"/>
        <end position="161"/>
    </location>
</feature>
<dbReference type="GO" id="GO:0042597">
    <property type="term" value="C:periplasmic space"/>
    <property type="evidence" value="ECO:0007669"/>
    <property type="project" value="InterPro"/>
</dbReference>
<keyword evidence="3 7" id="KW-0732">Signal</keyword>
<sequence>MPRTIMTRTRTFAVALLLALGAGVLLASPAAAHTRLISSNPAKNAKVAPPSEVLLVFSDRIQHAKVLVKDTAGKEFQTGEARRDGPRVTQSLSGALPAGSYTVAYRVVGEDGHPIPGTLDFTVTGGDTPTSDAGATPAPGTTPTLPPGAEPAGAPASPAGAQKADDGGSNTPLVIGGGLLLGVGIGFAWVVLRRRDPAGNSGE</sequence>
<keyword evidence="10" id="KW-1185">Reference proteome</keyword>
<dbReference type="Gene3D" id="2.60.40.1220">
    <property type="match status" value="1"/>
</dbReference>
<reference evidence="9 10" key="1">
    <citation type="submission" date="2018-06" db="EMBL/GenBank/DDBJ databases">
        <title>Actinomadura craniellae sp. nov. isolated from marine sponge Craniella sp.</title>
        <authorList>
            <person name="Li L."/>
            <person name="Xu Q.H."/>
            <person name="Lin H.W."/>
            <person name="Lu Y.H."/>
        </authorList>
    </citation>
    <scope>NUCLEOTIDE SEQUENCE [LARGE SCALE GENOMIC DNA]</scope>
    <source>
        <strain evidence="9 10">LHW63021</strain>
    </source>
</reference>
<keyword evidence="6" id="KW-1133">Transmembrane helix</keyword>
<keyword evidence="6" id="KW-0812">Transmembrane</keyword>
<dbReference type="SUPFAM" id="SSF81296">
    <property type="entry name" value="E set domains"/>
    <property type="match status" value="1"/>
</dbReference>
<dbReference type="InterPro" id="IPR007348">
    <property type="entry name" value="CopC_dom"/>
</dbReference>
<evidence type="ECO:0000256" key="6">
    <source>
        <dbReference type="SAM" id="Phobius"/>
    </source>
</evidence>
<evidence type="ECO:0000256" key="7">
    <source>
        <dbReference type="SAM" id="SignalP"/>
    </source>
</evidence>
<dbReference type="PANTHER" id="PTHR34820:SF4">
    <property type="entry name" value="INNER MEMBRANE PROTEIN YEBZ"/>
    <property type="match status" value="1"/>
</dbReference>
<evidence type="ECO:0000256" key="3">
    <source>
        <dbReference type="ARBA" id="ARBA00022729"/>
    </source>
</evidence>
<keyword evidence="6" id="KW-0472">Membrane</keyword>
<dbReference type="InterPro" id="IPR014755">
    <property type="entry name" value="Cu-Rt/internalin_Ig-like"/>
</dbReference>
<dbReference type="Proteomes" id="UP000251891">
    <property type="component" value="Unassembled WGS sequence"/>
</dbReference>
<dbReference type="GO" id="GO:0005507">
    <property type="term" value="F:copper ion binding"/>
    <property type="evidence" value="ECO:0007669"/>
    <property type="project" value="InterPro"/>
</dbReference>
<dbReference type="GO" id="GO:0030313">
    <property type="term" value="C:cell envelope"/>
    <property type="evidence" value="ECO:0007669"/>
    <property type="project" value="UniProtKB-SubCell"/>
</dbReference>
<evidence type="ECO:0000256" key="5">
    <source>
        <dbReference type="SAM" id="MobiDB-lite"/>
    </source>
</evidence>